<evidence type="ECO:0000259" key="5">
    <source>
        <dbReference type="Pfam" id="PF22600"/>
    </source>
</evidence>
<evidence type="ECO:0000256" key="2">
    <source>
        <dbReference type="ARBA" id="ARBA00022842"/>
    </source>
</evidence>
<keyword evidence="1" id="KW-0479">Metal-binding</keyword>
<dbReference type="AlphaFoldDB" id="A0A0N1PD64"/>
<evidence type="ECO:0000313" key="6">
    <source>
        <dbReference type="EMBL" id="KPI85051.1"/>
    </source>
</evidence>
<keyword evidence="7" id="KW-1185">Reference proteome</keyword>
<evidence type="ECO:0000256" key="1">
    <source>
        <dbReference type="ARBA" id="ARBA00022723"/>
    </source>
</evidence>
<dbReference type="GO" id="GO:0031123">
    <property type="term" value="P:RNA 3'-end processing"/>
    <property type="evidence" value="ECO:0007669"/>
    <property type="project" value="TreeGrafter"/>
</dbReference>
<dbReference type="InterPro" id="IPR054708">
    <property type="entry name" value="MTPAP-like_central"/>
</dbReference>
<sequence length="564" mass="61612">MDPERFASLQLAVDRSIVHHPRSSCPSDPRVGGNLHSSAPTYPFFRQSEMQHSYGQGRRRRDGGGGGVGVRSVAGAEGASSYPSQRHPGKQPVHHHHQSSRHEPQKHTHALRRTSSPPVLQRDGSNGNHSGTSRRRRRHDRVEEDSDSDSGDPHGPVRYRTRTETASANDDGASVMAPSSPSSSPLFTSSDAVQSLLPATSAAKIVFPLDAKLIELLYALSPTSDERDGKLRVIEEVREALKRTGLDIQIYGSLCTGLVIPASDVDCVMMRSSDPQVAAAMSASLNNALLNMASAATSSLPQRAARAALATGIRTSADRMRRHPSFTSVTCIVHAKVPIVKCRHRAENVKVDLSFEKDGCVSSNYLCELFCEPGNELARPLIVIVKALVNHCGLDDPSVGGLGSFPVSMLVLWYLKHCVPARYTPELRHSIAALLVGLLQYYGTEFDFKRQGIDYVQNKTFAKAPANDLFIVNPIRPGTNCARAATLFATRVVPQFQKAAEALSPLLDMKASPTAMEQQLLQFFVKSLRSARDWRSVSREAVRSSHLPQNMWDQATNLYMGGVL</sequence>
<proteinExistence type="predicted"/>
<dbReference type="Gene3D" id="3.30.460.10">
    <property type="entry name" value="Beta Polymerase, domain 2"/>
    <property type="match status" value="1"/>
</dbReference>
<feature type="compositionally biased region" description="Basic residues" evidence="3">
    <location>
        <begin position="87"/>
        <end position="99"/>
    </location>
</feature>
<dbReference type="GO" id="GO:1990817">
    <property type="term" value="F:poly(A) RNA polymerase activity"/>
    <property type="evidence" value="ECO:0007669"/>
    <property type="project" value="InterPro"/>
</dbReference>
<dbReference type="Gene3D" id="1.10.1410.10">
    <property type="match status" value="1"/>
</dbReference>
<feature type="domain" description="PAP-associated" evidence="4">
    <location>
        <begin position="430"/>
        <end position="469"/>
    </location>
</feature>
<dbReference type="InterPro" id="IPR043519">
    <property type="entry name" value="NT_sf"/>
</dbReference>
<dbReference type="Pfam" id="PF03828">
    <property type="entry name" value="PAP_assoc"/>
    <property type="match status" value="1"/>
</dbReference>
<dbReference type="InterPro" id="IPR002058">
    <property type="entry name" value="PAP_assoc"/>
</dbReference>
<feature type="region of interest" description="Disordered" evidence="3">
    <location>
        <begin position="16"/>
        <end position="188"/>
    </location>
</feature>
<feature type="domain" description="Poly(A) RNA polymerase mitochondrial-like central palm" evidence="5">
    <location>
        <begin position="209"/>
        <end position="370"/>
    </location>
</feature>
<feature type="compositionally biased region" description="Low complexity" evidence="3">
    <location>
        <begin position="173"/>
        <end position="188"/>
    </location>
</feature>
<dbReference type="InterPro" id="IPR045862">
    <property type="entry name" value="Trf4-like"/>
</dbReference>
<name>A0A0N1PD64_LEPSE</name>
<dbReference type="EMBL" id="LJSK01000211">
    <property type="protein sequence ID" value="KPI85051.1"/>
    <property type="molecule type" value="Genomic_DNA"/>
</dbReference>
<organism evidence="6 7">
    <name type="scientific">Leptomonas seymouri</name>
    <dbReference type="NCBI Taxonomy" id="5684"/>
    <lineage>
        <taxon>Eukaryota</taxon>
        <taxon>Discoba</taxon>
        <taxon>Euglenozoa</taxon>
        <taxon>Kinetoplastea</taxon>
        <taxon>Metakinetoplastina</taxon>
        <taxon>Trypanosomatida</taxon>
        <taxon>Trypanosomatidae</taxon>
        <taxon>Leishmaniinae</taxon>
        <taxon>Leptomonas</taxon>
    </lineage>
</organism>
<dbReference type="GO" id="GO:0043634">
    <property type="term" value="P:polyadenylation-dependent ncRNA catabolic process"/>
    <property type="evidence" value="ECO:0007669"/>
    <property type="project" value="TreeGrafter"/>
</dbReference>
<dbReference type="GO" id="GO:0005739">
    <property type="term" value="C:mitochondrion"/>
    <property type="evidence" value="ECO:0007669"/>
    <property type="project" value="UniProtKB-ARBA"/>
</dbReference>
<dbReference type="SUPFAM" id="SSF81631">
    <property type="entry name" value="PAP/OAS1 substrate-binding domain"/>
    <property type="match status" value="1"/>
</dbReference>
<evidence type="ECO:0000256" key="3">
    <source>
        <dbReference type="SAM" id="MobiDB-lite"/>
    </source>
</evidence>
<dbReference type="GO" id="GO:0003729">
    <property type="term" value="F:mRNA binding"/>
    <property type="evidence" value="ECO:0007669"/>
    <property type="project" value="TreeGrafter"/>
</dbReference>
<gene>
    <name evidence="6" type="ORF">ABL78_5889</name>
</gene>
<dbReference type="GO" id="GO:0005730">
    <property type="term" value="C:nucleolus"/>
    <property type="evidence" value="ECO:0007669"/>
    <property type="project" value="TreeGrafter"/>
</dbReference>
<dbReference type="PANTHER" id="PTHR23092">
    <property type="entry name" value="POLY(A) RNA POLYMERASE"/>
    <property type="match status" value="1"/>
</dbReference>
<evidence type="ECO:0000259" key="4">
    <source>
        <dbReference type="Pfam" id="PF03828"/>
    </source>
</evidence>
<evidence type="ECO:0000313" key="7">
    <source>
        <dbReference type="Proteomes" id="UP000038009"/>
    </source>
</evidence>
<dbReference type="Proteomes" id="UP000038009">
    <property type="component" value="Unassembled WGS sequence"/>
</dbReference>
<dbReference type="CDD" id="cd05402">
    <property type="entry name" value="NT_PAP_TUTase"/>
    <property type="match status" value="1"/>
</dbReference>
<accession>A0A0N1PD64</accession>
<dbReference type="GO" id="GO:0031499">
    <property type="term" value="C:TRAMP complex"/>
    <property type="evidence" value="ECO:0007669"/>
    <property type="project" value="TreeGrafter"/>
</dbReference>
<keyword evidence="2" id="KW-0460">Magnesium</keyword>
<dbReference type="OrthoDB" id="273917at2759"/>
<dbReference type="GO" id="GO:0046872">
    <property type="term" value="F:metal ion binding"/>
    <property type="evidence" value="ECO:0007669"/>
    <property type="project" value="UniProtKB-KW"/>
</dbReference>
<dbReference type="VEuPathDB" id="TriTrypDB:Lsey_0211_0060"/>
<dbReference type="SUPFAM" id="SSF81301">
    <property type="entry name" value="Nucleotidyltransferase"/>
    <property type="match status" value="1"/>
</dbReference>
<protein>
    <submittedName>
        <fullName evidence="6">DNA polymerase sigma-like protein</fullName>
    </submittedName>
</protein>
<dbReference type="OMA" id="YGTEFDF"/>
<reference evidence="6 7" key="1">
    <citation type="journal article" date="2015" name="PLoS Pathog.">
        <title>Leptomonas seymouri: Adaptations to the Dixenous Life Cycle Analyzed by Genome Sequencing, Transcriptome Profiling and Co-infection with Leishmania donovani.</title>
        <authorList>
            <person name="Kraeva N."/>
            <person name="Butenko A."/>
            <person name="Hlavacova J."/>
            <person name="Kostygov A."/>
            <person name="Myskova J."/>
            <person name="Grybchuk D."/>
            <person name="Lestinova T."/>
            <person name="Votypka J."/>
            <person name="Volf P."/>
            <person name="Opperdoes F."/>
            <person name="Flegontov P."/>
            <person name="Lukes J."/>
            <person name="Yurchenko V."/>
        </authorList>
    </citation>
    <scope>NUCLEOTIDE SEQUENCE [LARGE SCALE GENOMIC DNA]</scope>
    <source>
        <strain evidence="6 7">ATCC 30220</strain>
    </source>
</reference>
<feature type="compositionally biased region" description="Low complexity" evidence="3">
    <location>
        <begin position="70"/>
        <end position="81"/>
    </location>
</feature>
<comment type="caution">
    <text evidence="6">The sequence shown here is derived from an EMBL/GenBank/DDBJ whole genome shotgun (WGS) entry which is preliminary data.</text>
</comment>
<dbReference type="PANTHER" id="PTHR23092:SF15">
    <property type="entry name" value="INACTIVE NON-CANONICAL POLY(A) RNA POLYMERASE PROTEIN TRF4-2-RELATED"/>
    <property type="match status" value="1"/>
</dbReference>
<dbReference type="Pfam" id="PF22600">
    <property type="entry name" value="MTPAP-like_central"/>
    <property type="match status" value="1"/>
</dbReference>